<dbReference type="AlphaFoldDB" id="A0AAD7SQ48"/>
<evidence type="ECO:0000313" key="3">
    <source>
        <dbReference type="Proteomes" id="UP001221898"/>
    </source>
</evidence>
<sequence>MARGSLLSEVLTVTMCSEHASLFNVGQCSVGQSSLLIWSWNGPEPELCSRHAQESQPRCTQALRVCVLDSVVLRFAVISSDVCNREEEQSPAAESHIAVPTRSPKMWPLPYFLLLPRGGRRHRWGHTRAEKLSPKMNAGVRRTGGNGPDRRPPWTAIIKKHWQRGDEGMMDHKWPGHH</sequence>
<proteinExistence type="predicted"/>
<accession>A0AAD7SQ48</accession>
<protein>
    <submittedName>
        <fullName evidence="2">Uncharacterized protein</fullName>
    </submittedName>
</protein>
<dbReference type="Proteomes" id="UP001221898">
    <property type="component" value="Unassembled WGS sequence"/>
</dbReference>
<evidence type="ECO:0000313" key="2">
    <source>
        <dbReference type="EMBL" id="KAJ8406591.1"/>
    </source>
</evidence>
<dbReference type="EMBL" id="JAINUG010000043">
    <property type="protein sequence ID" value="KAJ8406591.1"/>
    <property type="molecule type" value="Genomic_DNA"/>
</dbReference>
<reference evidence="2" key="1">
    <citation type="journal article" date="2023" name="Science">
        <title>Genome structures resolve the early diversification of teleost fishes.</title>
        <authorList>
            <person name="Parey E."/>
            <person name="Louis A."/>
            <person name="Montfort J."/>
            <person name="Bouchez O."/>
            <person name="Roques C."/>
            <person name="Iampietro C."/>
            <person name="Lluch J."/>
            <person name="Castinel A."/>
            <person name="Donnadieu C."/>
            <person name="Desvignes T."/>
            <person name="Floi Bucao C."/>
            <person name="Jouanno E."/>
            <person name="Wen M."/>
            <person name="Mejri S."/>
            <person name="Dirks R."/>
            <person name="Jansen H."/>
            <person name="Henkel C."/>
            <person name="Chen W.J."/>
            <person name="Zahm M."/>
            <person name="Cabau C."/>
            <person name="Klopp C."/>
            <person name="Thompson A.W."/>
            <person name="Robinson-Rechavi M."/>
            <person name="Braasch I."/>
            <person name="Lecointre G."/>
            <person name="Bobe J."/>
            <person name="Postlethwait J.H."/>
            <person name="Berthelot C."/>
            <person name="Roest Crollius H."/>
            <person name="Guiguen Y."/>
        </authorList>
    </citation>
    <scope>NUCLEOTIDE SEQUENCE</scope>
    <source>
        <strain evidence="2">NC1722</strain>
    </source>
</reference>
<feature type="region of interest" description="Disordered" evidence="1">
    <location>
        <begin position="132"/>
        <end position="154"/>
    </location>
</feature>
<keyword evidence="3" id="KW-1185">Reference proteome</keyword>
<name>A0AAD7SQ48_9TELE</name>
<gene>
    <name evidence="2" type="ORF">AAFF_G00301650</name>
</gene>
<comment type="caution">
    <text evidence="2">The sequence shown here is derived from an EMBL/GenBank/DDBJ whole genome shotgun (WGS) entry which is preliminary data.</text>
</comment>
<evidence type="ECO:0000256" key="1">
    <source>
        <dbReference type="SAM" id="MobiDB-lite"/>
    </source>
</evidence>
<organism evidence="2 3">
    <name type="scientific">Aldrovandia affinis</name>
    <dbReference type="NCBI Taxonomy" id="143900"/>
    <lineage>
        <taxon>Eukaryota</taxon>
        <taxon>Metazoa</taxon>
        <taxon>Chordata</taxon>
        <taxon>Craniata</taxon>
        <taxon>Vertebrata</taxon>
        <taxon>Euteleostomi</taxon>
        <taxon>Actinopterygii</taxon>
        <taxon>Neopterygii</taxon>
        <taxon>Teleostei</taxon>
        <taxon>Notacanthiformes</taxon>
        <taxon>Halosauridae</taxon>
        <taxon>Aldrovandia</taxon>
    </lineage>
</organism>